<dbReference type="InterPro" id="IPR036397">
    <property type="entry name" value="RNaseH_sf"/>
</dbReference>
<dbReference type="SUPFAM" id="SSF53098">
    <property type="entry name" value="Ribonuclease H-like"/>
    <property type="match status" value="1"/>
</dbReference>
<reference evidence="3 4" key="1">
    <citation type="submission" date="2019-01" db="EMBL/GenBank/DDBJ databases">
        <authorList>
            <consortium name="Pathogen Informatics"/>
        </authorList>
    </citation>
    <scope>NUCLEOTIDE SEQUENCE [LARGE SCALE GENOMIC DNA]</scope>
    <source>
        <strain evidence="3 4">NCTC10138</strain>
    </source>
</reference>
<dbReference type="PROSITE" id="PS50994">
    <property type="entry name" value="INTEGRASE"/>
    <property type="match status" value="1"/>
</dbReference>
<dbReference type="GO" id="GO:0015074">
    <property type="term" value="P:DNA integration"/>
    <property type="evidence" value="ECO:0007669"/>
    <property type="project" value="InterPro"/>
</dbReference>
<dbReference type="InterPro" id="IPR012337">
    <property type="entry name" value="RNaseH-like_sf"/>
</dbReference>
<organism evidence="3 4">
    <name type="scientific">Haploplasma axanthum</name>
    <name type="common">Acholeplasma axanthum</name>
    <dbReference type="NCBI Taxonomy" id="29552"/>
    <lineage>
        <taxon>Bacteria</taxon>
        <taxon>Bacillati</taxon>
        <taxon>Mycoplasmatota</taxon>
        <taxon>Mollicutes</taxon>
        <taxon>Acholeplasmatales</taxon>
        <taxon>Acholeplasmataceae</taxon>
        <taxon>Haploplasma</taxon>
    </lineage>
</organism>
<evidence type="ECO:0000256" key="1">
    <source>
        <dbReference type="ARBA" id="ARBA00009277"/>
    </source>
</evidence>
<evidence type="ECO:0000313" key="4">
    <source>
        <dbReference type="Proteomes" id="UP000289841"/>
    </source>
</evidence>
<dbReference type="PANTHER" id="PTHR35004">
    <property type="entry name" value="TRANSPOSASE RV3428C-RELATED"/>
    <property type="match status" value="1"/>
</dbReference>
<dbReference type="Gene3D" id="3.30.420.10">
    <property type="entry name" value="Ribonuclease H-like superfamily/Ribonuclease H"/>
    <property type="match status" value="1"/>
</dbReference>
<feature type="domain" description="Integrase catalytic" evidence="2">
    <location>
        <begin position="80"/>
        <end position="263"/>
    </location>
</feature>
<dbReference type="Pfam" id="PF00665">
    <property type="entry name" value="rve"/>
    <property type="match status" value="1"/>
</dbReference>
<dbReference type="Proteomes" id="UP000289841">
    <property type="component" value="Chromosome"/>
</dbReference>
<dbReference type="GO" id="GO:0003676">
    <property type="term" value="F:nucleic acid binding"/>
    <property type="evidence" value="ECO:0007669"/>
    <property type="project" value="InterPro"/>
</dbReference>
<dbReference type="OrthoDB" id="92877at2"/>
<name>A0A449BF79_HAPAX</name>
<dbReference type="Pfam" id="PF22483">
    <property type="entry name" value="Mu-transpos_C_2"/>
    <property type="match status" value="1"/>
</dbReference>
<dbReference type="InterPro" id="IPR001584">
    <property type="entry name" value="Integrase_cat-core"/>
</dbReference>
<proteinExistence type="inferred from homology"/>
<accession>A0A449BF79</accession>
<dbReference type="KEGG" id="aaxa:NCTC10138_01482"/>
<sequence>MKGYEPIKTRKRKSKLDPYYDQIFDLLYGTGKIKNKIFYYKRNLFNYCLDNKIIPVTSESTFKDWLKKNKDLDNYFKTKVSKVPEIRFETSKGEQAQVDWKESLEIVLNTGEVIEINILVVILSYSRFRYYGVSLNKNQDILFNHLDNAFKAFGGVPETLLTDNMKTVMDEPRTNYSKGKINNKFKSFSDDYGFKTVPCIAGKPQTKTKVEQPMRILDYLKSFNGDLTYLELIKKIKELNNRENNKYHEGYGLIPTLALQKEKDSLHALPKQSIRNQYNITDILMKVDTSAMVTYKQNKYSVPPKYLNKQVTAQVYDNKLHVYFNTKLITIHQIKNNVKGQLFYHEDDYNSNLLLSNKFKGDEIESISQSNLNKIGEKYNDSISTTNKKSWVS</sequence>
<dbReference type="PANTHER" id="PTHR35004:SF7">
    <property type="entry name" value="INTEGRASE PROTEIN"/>
    <property type="match status" value="1"/>
</dbReference>
<dbReference type="AlphaFoldDB" id="A0A449BF79"/>
<gene>
    <name evidence="3" type="ORF">NCTC10138_01482</name>
</gene>
<evidence type="ECO:0000313" key="3">
    <source>
        <dbReference type="EMBL" id="VEU81091.1"/>
    </source>
</evidence>
<dbReference type="InterPro" id="IPR054353">
    <property type="entry name" value="IstA-like_C"/>
</dbReference>
<protein>
    <submittedName>
        <fullName evidence="3">Transposase and inactivated derivatives</fullName>
    </submittedName>
</protein>
<dbReference type="EMBL" id="LR215048">
    <property type="protein sequence ID" value="VEU81091.1"/>
    <property type="molecule type" value="Genomic_DNA"/>
</dbReference>
<dbReference type="STRING" id="1278311.GCA_000428705_01637"/>
<dbReference type="NCBIfam" id="NF033546">
    <property type="entry name" value="transpos_IS21"/>
    <property type="match status" value="1"/>
</dbReference>
<keyword evidence="4" id="KW-1185">Reference proteome</keyword>
<comment type="similarity">
    <text evidence="1">Belongs to the transposase IS21/IS408/IS1162 family.</text>
</comment>
<evidence type="ECO:0000259" key="2">
    <source>
        <dbReference type="PROSITE" id="PS50994"/>
    </source>
</evidence>